<comment type="caution">
    <text evidence="2">The sequence shown here is derived from an EMBL/GenBank/DDBJ whole genome shotgun (WGS) entry which is preliminary data.</text>
</comment>
<protein>
    <submittedName>
        <fullName evidence="2">Uncharacterized protein</fullName>
    </submittedName>
</protein>
<dbReference type="Proteomes" id="UP000018888">
    <property type="component" value="Unassembled WGS sequence"/>
</dbReference>
<dbReference type="VEuPathDB" id="FungiDB:RhiirFUN_005083"/>
<proteinExistence type="predicted"/>
<dbReference type="AlphaFoldDB" id="A0A2P4PJI8"/>
<sequence length="452" mass="51490">MIFLDDKHRCKVGEPGFPVAAIERGKKVVVSKDTTFTVADYDFTKTGIIPSVVMICDIPESINGDFYVGKVRIRLKDPIFQPSSPLRHATELFNILLDENLYNKPVLCLYTDGDLDYLVAVRTPPQHSWKNPVERIMSILNLGLQSVEENPNLKEDLITSLQAPIHLIRDVFSRQALKAASETEIERFWETIQIVDDSVTHEDRIYARILRALPIRCSTEDFEQLHHFSDPVPGEDSHYISFEKLYGTPTTEDHRPSFRDAKAKKKENMITTKVKHSMPFCPSAIRAKNVGVVVNCAECEKPRLLFSARKLSKKDRTRLQSFLDTIFYTCSMLFHNTCDLAITTPVPSKQHDEIENLDEGDDCNEDESENSDDENESDNNIKDSIRELFSRVFVNDSWSCTSQIKKPYYSAGIYPDVCIECGSLDINETAEDKFLHCSSCSDNTAISKKRLK</sequence>
<reference evidence="2 3" key="1">
    <citation type="journal article" date="2013" name="Proc. Natl. Acad. Sci. U.S.A.">
        <title>Genome of an arbuscular mycorrhizal fungus provides insight into the oldest plant symbiosis.</title>
        <authorList>
            <person name="Tisserant E."/>
            <person name="Malbreil M."/>
            <person name="Kuo A."/>
            <person name="Kohler A."/>
            <person name="Symeonidi A."/>
            <person name="Balestrini R."/>
            <person name="Charron P."/>
            <person name="Duensing N."/>
            <person name="Frei Dit Frey N."/>
            <person name="Gianinazzi-Pearson V."/>
            <person name="Gilbert L.B."/>
            <person name="Handa Y."/>
            <person name="Herr J.R."/>
            <person name="Hijri M."/>
            <person name="Koul R."/>
            <person name="Kawaguchi M."/>
            <person name="Krajinski F."/>
            <person name="Lammers P.J."/>
            <person name="Masclaux F.G."/>
            <person name="Murat C."/>
            <person name="Morin E."/>
            <person name="Ndikumana S."/>
            <person name="Pagni M."/>
            <person name="Petitpierre D."/>
            <person name="Requena N."/>
            <person name="Rosikiewicz P."/>
            <person name="Riley R."/>
            <person name="Saito K."/>
            <person name="San Clemente H."/>
            <person name="Shapiro H."/>
            <person name="van Tuinen D."/>
            <person name="Becard G."/>
            <person name="Bonfante P."/>
            <person name="Paszkowski U."/>
            <person name="Shachar-Hill Y.Y."/>
            <person name="Tuskan G.A."/>
            <person name="Young P.W."/>
            <person name="Sanders I.R."/>
            <person name="Henrissat B."/>
            <person name="Rensing S.A."/>
            <person name="Grigoriev I.V."/>
            <person name="Corradi N."/>
            <person name="Roux C."/>
            <person name="Martin F."/>
        </authorList>
    </citation>
    <scope>NUCLEOTIDE SEQUENCE [LARGE SCALE GENOMIC DNA]</scope>
    <source>
        <strain evidence="2 3">DAOM 197198</strain>
    </source>
</reference>
<gene>
    <name evidence="2" type="ORF">GLOIN_2v1880501</name>
</gene>
<reference evidence="2 3" key="2">
    <citation type="journal article" date="2018" name="New Phytol.">
        <title>High intraspecific genome diversity in the model arbuscular mycorrhizal symbiont Rhizophagus irregularis.</title>
        <authorList>
            <person name="Chen E.C.H."/>
            <person name="Morin E."/>
            <person name="Beaudet D."/>
            <person name="Noel J."/>
            <person name="Yildirir G."/>
            <person name="Ndikumana S."/>
            <person name="Charron P."/>
            <person name="St-Onge C."/>
            <person name="Giorgi J."/>
            <person name="Kruger M."/>
            <person name="Marton T."/>
            <person name="Ropars J."/>
            <person name="Grigoriev I.V."/>
            <person name="Hainaut M."/>
            <person name="Henrissat B."/>
            <person name="Roux C."/>
            <person name="Martin F."/>
            <person name="Corradi N."/>
        </authorList>
    </citation>
    <scope>NUCLEOTIDE SEQUENCE [LARGE SCALE GENOMIC DNA]</scope>
    <source>
        <strain evidence="2 3">DAOM 197198</strain>
    </source>
</reference>
<dbReference type="EMBL" id="AUPC02000211">
    <property type="protein sequence ID" value="POG65530.1"/>
    <property type="molecule type" value="Genomic_DNA"/>
</dbReference>
<evidence type="ECO:0000313" key="2">
    <source>
        <dbReference type="EMBL" id="POG65530.1"/>
    </source>
</evidence>
<feature type="compositionally biased region" description="Acidic residues" evidence="1">
    <location>
        <begin position="355"/>
        <end position="377"/>
    </location>
</feature>
<name>A0A2P4PJI8_RHIID</name>
<organism evidence="2 3">
    <name type="scientific">Rhizophagus irregularis (strain DAOM 181602 / DAOM 197198 / MUCL 43194)</name>
    <name type="common">Arbuscular mycorrhizal fungus</name>
    <name type="synonym">Glomus intraradices</name>
    <dbReference type="NCBI Taxonomy" id="747089"/>
    <lineage>
        <taxon>Eukaryota</taxon>
        <taxon>Fungi</taxon>
        <taxon>Fungi incertae sedis</taxon>
        <taxon>Mucoromycota</taxon>
        <taxon>Glomeromycotina</taxon>
        <taxon>Glomeromycetes</taxon>
        <taxon>Glomerales</taxon>
        <taxon>Glomeraceae</taxon>
        <taxon>Rhizophagus</taxon>
    </lineage>
</organism>
<keyword evidence="3" id="KW-1185">Reference proteome</keyword>
<evidence type="ECO:0000256" key="1">
    <source>
        <dbReference type="SAM" id="MobiDB-lite"/>
    </source>
</evidence>
<evidence type="ECO:0000313" key="3">
    <source>
        <dbReference type="Proteomes" id="UP000018888"/>
    </source>
</evidence>
<feature type="region of interest" description="Disordered" evidence="1">
    <location>
        <begin position="352"/>
        <end position="380"/>
    </location>
</feature>
<accession>A0A2P4PJI8</accession>